<reference evidence="4" key="3">
    <citation type="submission" date="2019-12" db="UniProtKB">
        <authorList>
            <consortium name="WormBaseParasite"/>
        </authorList>
    </citation>
    <scope>IDENTIFICATION</scope>
</reference>
<dbReference type="KEGG" id="bmy:BM_BM17643"/>
<feature type="transmembrane region" description="Helical" evidence="1">
    <location>
        <begin position="29"/>
        <end position="48"/>
    </location>
</feature>
<protein>
    <submittedName>
        <fullName evidence="2 4">Uncharacterized protein</fullName>
    </submittedName>
</protein>
<dbReference type="EMBL" id="CAAKNF010000194">
    <property type="protein sequence ID" value="VIO96164.1"/>
    <property type="molecule type" value="Genomic_DNA"/>
</dbReference>
<evidence type="ECO:0000313" key="3">
    <source>
        <dbReference type="Proteomes" id="UP000006672"/>
    </source>
</evidence>
<dbReference type="Proteomes" id="UP000006672">
    <property type="component" value="Unassembled WGS sequence"/>
</dbReference>
<organism evidence="2">
    <name type="scientific">Brugia malayi</name>
    <name type="common">Filarial nematode worm</name>
    <dbReference type="NCBI Taxonomy" id="6279"/>
    <lineage>
        <taxon>Eukaryota</taxon>
        <taxon>Metazoa</taxon>
        <taxon>Ecdysozoa</taxon>
        <taxon>Nematoda</taxon>
        <taxon>Chromadorea</taxon>
        <taxon>Rhabditida</taxon>
        <taxon>Spirurina</taxon>
        <taxon>Spiruromorpha</taxon>
        <taxon>Filarioidea</taxon>
        <taxon>Onchocercidae</taxon>
        <taxon>Brugia</taxon>
    </lineage>
</organism>
<dbReference type="CTD" id="66058907"/>
<dbReference type="WBParaSite" id="Bm17643.1">
    <property type="protein sequence ID" value="Bm17643.1"/>
    <property type="gene ID" value="WBGene00268785"/>
</dbReference>
<dbReference type="AlphaFoldDB" id="A0A4E9FIE2"/>
<keyword evidence="1" id="KW-0812">Transmembrane</keyword>
<reference evidence="3" key="1">
    <citation type="journal article" date="2007" name="Science">
        <title>Draft genome of the filarial nematode parasite Brugia malayi.</title>
        <authorList>
            <person name="Ghedin E."/>
            <person name="Wang S."/>
            <person name="Spiro D."/>
            <person name="Caler E."/>
            <person name="Zhao Q."/>
            <person name="Crabtree J."/>
            <person name="Allen J.E."/>
            <person name="Delcher A.L."/>
            <person name="Guiliano D.B."/>
            <person name="Miranda-Saavedra D."/>
            <person name="Angiuoli S.V."/>
            <person name="Creasy T."/>
            <person name="Amedeo P."/>
            <person name="Haas B."/>
            <person name="El-Sayed N.M."/>
            <person name="Wortman J.R."/>
            <person name="Feldblyum T."/>
            <person name="Tallon L."/>
            <person name="Schatz M."/>
            <person name="Shumway M."/>
            <person name="Koo H."/>
            <person name="Salzberg S.L."/>
            <person name="Schobel S."/>
            <person name="Pertea M."/>
            <person name="Pop M."/>
            <person name="White O."/>
            <person name="Barton G.J."/>
            <person name="Carlow C.K."/>
            <person name="Crawford M.J."/>
            <person name="Daub J."/>
            <person name="Dimmic M.W."/>
            <person name="Estes C.F."/>
            <person name="Foster J.M."/>
            <person name="Ganatra M."/>
            <person name="Gregory W.F."/>
            <person name="Johnson N.M."/>
            <person name="Jin J."/>
            <person name="Komuniecki R."/>
            <person name="Korf I."/>
            <person name="Kumar S."/>
            <person name="Laney S."/>
            <person name="Li B.W."/>
            <person name="Li W."/>
            <person name="Lindblom T.H."/>
            <person name="Lustigman S."/>
            <person name="Ma D."/>
            <person name="Maina C.V."/>
            <person name="Martin D.M."/>
            <person name="McCarter J.P."/>
            <person name="McReynolds L."/>
            <person name="Mitreva M."/>
            <person name="Nutman T.B."/>
            <person name="Parkinson J."/>
            <person name="Peregrin-Alvarez J.M."/>
            <person name="Poole C."/>
            <person name="Ren Q."/>
            <person name="Saunders L."/>
            <person name="Sluder A.E."/>
            <person name="Smith K."/>
            <person name="Stanke M."/>
            <person name="Unnasch T.R."/>
            <person name="Ware J."/>
            <person name="Wei A.D."/>
            <person name="Weil G."/>
            <person name="Williams D.J."/>
            <person name="Zhang Y."/>
            <person name="Williams S.A."/>
            <person name="Fraser-Liggett C."/>
            <person name="Slatko B."/>
            <person name="Blaxter M.L."/>
            <person name="Scott A.L."/>
        </authorList>
    </citation>
    <scope>NUCLEOTIDE SEQUENCE</scope>
    <source>
        <strain evidence="3">FR3</strain>
    </source>
</reference>
<dbReference type="RefSeq" id="XP_042936161.1">
    <property type="nucleotide sequence ID" value="XM_043080227.1"/>
</dbReference>
<accession>A0A4E9FIE2</accession>
<name>A0A4E9FIE2_BRUMA</name>
<accession>A0A5S6PE63</accession>
<evidence type="ECO:0000313" key="2">
    <source>
        <dbReference type="EMBL" id="VIO96164.1"/>
    </source>
</evidence>
<proteinExistence type="predicted"/>
<evidence type="ECO:0000256" key="1">
    <source>
        <dbReference type="SAM" id="Phobius"/>
    </source>
</evidence>
<evidence type="ECO:0000313" key="4">
    <source>
        <dbReference type="WBParaSite" id="Bm17643.1"/>
    </source>
</evidence>
<keyword evidence="3" id="KW-1185">Reference proteome</keyword>
<dbReference type="GeneID" id="66058907"/>
<keyword evidence="1" id="KW-0472">Membrane</keyword>
<reference evidence="2" key="2">
    <citation type="submission" date="2019-04" db="EMBL/GenBank/DDBJ databases">
        <authorList>
            <person name="Howe K."/>
            <person name="Paulini M."/>
            <person name="Williams G."/>
        </authorList>
    </citation>
    <scope>NUCLEOTIDE SEQUENCE [LARGE SCALE GENOMIC DNA]</scope>
    <source>
        <strain evidence="2">FR3</strain>
    </source>
</reference>
<gene>
    <name evidence="2 4" type="primary">Bm17643</name>
    <name evidence="2" type="ORF">BM_BM17643</name>
</gene>
<keyword evidence="1" id="KW-1133">Transmembrane helix</keyword>
<sequence length="53" mass="6387">MNLYKQSDVTGHWYTCLKLFVRPFLRDLISGWFAAVIHVARIFHLMCIHKFVY</sequence>